<dbReference type="GO" id="GO:0005524">
    <property type="term" value="F:ATP binding"/>
    <property type="evidence" value="ECO:0007669"/>
    <property type="project" value="UniProtKB-UniRule"/>
</dbReference>
<feature type="region of interest" description="Disordered" evidence="9">
    <location>
        <begin position="465"/>
        <end position="504"/>
    </location>
</feature>
<dbReference type="InterPro" id="IPR000629">
    <property type="entry name" value="RNA-helicase_DEAD-box_CS"/>
</dbReference>
<dbReference type="GO" id="GO:0003724">
    <property type="term" value="F:RNA helicase activity"/>
    <property type="evidence" value="ECO:0007669"/>
    <property type="project" value="UniProtKB-EC"/>
</dbReference>
<evidence type="ECO:0000256" key="4">
    <source>
        <dbReference type="ARBA" id="ARBA00022840"/>
    </source>
</evidence>
<feature type="compositionally biased region" description="Gly residues" evidence="9">
    <location>
        <begin position="785"/>
        <end position="796"/>
    </location>
</feature>
<dbReference type="OrthoDB" id="7396459at2759"/>
<protein>
    <recommendedName>
        <fullName evidence="8">ATP-dependent RNA helicase</fullName>
        <ecNumber evidence="8">3.6.4.13</ecNumber>
    </recommendedName>
</protein>
<name>A0A835T259_CHLIN</name>
<dbReference type="InterPro" id="IPR001650">
    <property type="entry name" value="Helicase_C-like"/>
</dbReference>
<evidence type="ECO:0000259" key="11">
    <source>
        <dbReference type="PROSITE" id="PS51194"/>
    </source>
</evidence>
<dbReference type="Pfam" id="PF00271">
    <property type="entry name" value="Helicase_C"/>
    <property type="match status" value="1"/>
</dbReference>
<dbReference type="InterPro" id="IPR025313">
    <property type="entry name" value="SPB4-like_CTE"/>
</dbReference>
<dbReference type="GO" id="GO:0016787">
    <property type="term" value="F:hydrolase activity"/>
    <property type="evidence" value="ECO:0007669"/>
    <property type="project" value="UniProtKB-KW"/>
</dbReference>
<comment type="function">
    <text evidence="8">RNA helicase.</text>
</comment>
<keyword evidence="5 8" id="KW-0694">RNA-binding</keyword>
<feature type="domain" description="Helicase ATP-binding" evidence="10">
    <location>
        <begin position="39"/>
        <end position="217"/>
    </location>
</feature>
<dbReference type="SMART" id="SM00487">
    <property type="entry name" value="DEXDc"/>
    <property type="match status" value="1"/>
</dbReference>
<dbReference type="AlphaFoldDB" id="A0A835T259"/>
<feature type="compositionally biased region" description="Low complexity" evidence="9">
    <location>
        <begin position="739"/>
        <end position="777"/>
    </location>
</feature>
<feature type="compositionally biased region" description="Basic residues" evidence="9">
    <location>
        <begin position="848"/>
        <end position="863"/>
    </location>
</feature>
<evidence type="ECO:0000256" key="8">
    <source>
        <dbReference type="RuleBase" id="RU365068"/>
    </source>
</evidence>
<dbReference type="Pfam" id="PF00270">
    <property type="entry name" value="DEAD"/>
    <property type="match status" value="1"/>
</dbReference>
<evidence type="ECO:0000256" key="5">
    <source>
        <dbReference type="ARBA" id="ARBA00022884"/>
    </source>
</evidence>
<evidence type="ECO:0000313" key="12">
    <source>
        <dbReference type="EMBL" id="KAG2430191.1"/>
    </source>
</evidence>
<dbReference type="PROSITE" id="PS00039">
    <property type="entry name" value="DEAD_ATP_HELICASE"/>
    <property type="match status" value="1"/>
</dbReference>
<evidence type="ECO:0000256" key="7">
    <source>
        <dbReference type="ARBA" id="ARBA00047984"/>
    </source>
</evidence>
<feature type="compositionally biased region" description="Gly residues" evidence="9">
    <location>
        <begin position="804"/>
        <end position="831"/>
    </location>
</feature>
<evidence type="ECO:0000256" key="6">
    <source>
        <dbReference type="ARBA" id="ARBA00038002"/>
    </source>
</evidence>
<comment type="caution">
    <text evidence="12">The sequence shown here is derived from an EMBL/GenBank/DDBJ whole genome shotgun (WGS) entry which is preliminary data.</text>
</comment>
<dbReference type="PANTHER" id="PTHR24031">
    <property type="entry name" value="RNA HELICASE"/>
    <property type="match status" value="1"/>
</dbReference>
<dbReference type="FunFam" id="3.40.50.300:FF:000877">
    <property type="entry name" value="RNA helicase"/>
    <property type="match status" value="1"/>
</dbReference>
<dbReference type="CDD" id="cd18787">
    <property type="entry name" value="SF2_C_DEAD"/>
    <property type="match status" value="1"/>
</dbReference>
<dbReference type="SMART" id="SM01178">
    <property type="entry name" value="DUF4217"/>
    <property type="match status" value="1"/>
</dbReference>
<evidence type="ECO:0000313" key="13">
    <source>
        <dbReference type="Proteomes" id="UP000650467"/>
    </source>
</evidence>
<dbReference type="EC" id="3.6.4.13" evidence="8"/>
<evidence type="ECO:0000256" key="1">
    <source>
        <dbReference type="ARBA" id="ARBA00022741"/>
    </source>
</evidence>
<gene>
    <name evidence="12" type="ORF">HXX76_010290</name>
</gene>
<evidence type="ECO:0000256" key="9">
    <source>
        <dbReference type="SAM" id="MobiDB-lite"/>
    </source>
</evidence>
<dbReference type="SMART" id="SM00490">
    <property type="entry name" value="HELICc"/>
    <property type="match status" value="1"/>
</dbReference>
<feature type="region of interest" description="Disordered" evidence="9">
    <location>
        <begin position="614"/>
        <end position="669"/>
    </location>
</feature>
<dbReference type="PROSITE" id="PS51192">
    <property type="entry name" value="HELICASE_ATP_BIND_1"/>
    <property type="match status" value="1"/>
</dbReference>
<dbReference type="SUPFAM" id="SSF52540">
    <property type="entry name" value="P-loop containing nucleoside triphosphate hydrolases"/>
    <property type="match status" value="2"/>
</dbReference>
<dbReference type="CDD" id="cd17960">
    <property type="entry name" value="DEADc_DDX55"/>
    <property type="match status" value="1"/>
</dbReference>
<dbReference type="Gene3D" id="3.40.50.300">
    <property type="entry name" value="P-loop containing nucleotide triphosphate hydrolases"/>
    <property type="match status" value="2"/>
</dbReference>
<dbReference type="EMBL" id="JAEHOC010000028">
    <property type="protein sequence ID" value="KAG2430191.1"/>
    <property type="molecule type" value="Genomic_DNA"/>
</dbReference>
<evidence type="ECO:0000256" key="3">
    <source>
        <dbReference type="ARBA" id="ARBA00022806"/>
    </source>
</evidence>
<evidence type="ECO:0000259" key="10">
    <source>
        <dbReference type="PROSITE" id="PS51192"/>
    </source>
</evidence>
<comment type="similarity">
    <text evidence="6">Belongs to the DEAD box helicase family. DDX55/SPB4 subfamily.</text>
</comment>
<comment type="domain">
    <text evidence="8">The Q motif is unique to and characteristic of the DEAD box family of RNA helicases and controls ATP binding and hydrolysis.</text>
</comment>
<feature type="compositionally biased region" description="Low complexity" evidence="9">
    <location>
        <begin position="471"/>
        <end position="504"/>
    </location>
</feature>
<feature type="compositionally biased region" description="Basic and acidic residues" evidence="9">
    <location>
        <begin position="632"/>
        <end position="641"/>
    </location>
</feature>
<keyword evidence="13" id="KW-1185">Reference proteome</keyword>
<keyword evidence="3 8" id="KW-0347">Helicase</keyword>
<organism evidence="12 13">
    <name type="scientific">Chlamydomonas incerta</name>
    <dbReference type="NCBI Taxonomy" id="51695"/>
    <lineage>
        <taxon>Eukaryota</taxon>
        <taxon>Viridiplantae</taxon>
        <taxon>Chlorophyta</taxon>
        <taxon>core chlorophytes</taxon>
        <taxon>Chlorophyceae</taxon>
        <taxon>CS clade</taxon>
        <taxon>Chlamydomonadales</taxon>
        <taxon>Chlamydomonadaceae</taxon>
        <taxon>Chlamydomonas</taxon>
    </lineage>
</organism>
<dbReference type="InterPro" id="IPR014001">
    <property type="entry name" value="Helicase_ATP-bd"/>
</dbReference>
<keyword evidence="1 8" id="KW-0547">Nucleotide-binding</keyword>
<evidence type="ECO:0000256" key="2">
    <source>
        <dbReference type="ARBA" id="ARBA00022801"/>
    </source>
</evidence>
<reference evidence="12" key="1">
    <citation type="journal article" date="2020" name="bioRxiv">
        <title>Comparative genomics of Chlamydomonas.</title>
        <authorList>
            <person name="Craig R.J."/>
            <person name="Hasan A.R."/>
            <person name="Ness R.W."/>
            <person name="Keightley P.D."/>
        </authorList>
    </citation>
    <scope>NUCLEOTIDE SEQUENCE</scope>
    <source>
        <strain evidence="12">SAG 7.73</strain>
    </source>
</reference>
<dbReference type="InterPro" id="IPR011545">
    <property type="entry name" value="DEAD/DEAH_box_helicase_dom"/>
</dbReference>
<dbReference type="PROSITE" id="PS51194">
    <property type="entry name" value="HELICASE_CTER"/>
    <property type="match status" value="1"/>
</dbReference>
<comment type="catalytic activity">
    <reaction evidence="7 8">
        <text>ATP + H2O = ADP + phosphate + H(+)</text>
        <dbReference type="Rhea" id="RHEA:13065"/>
        <dbReference type="ChEBI" id="CHEBI:15377"/>
        <dbReference type="ChEBI" id="CHEBI:15378"/>
        <dbReference type="ChEBI" id="CHEBI:30616"/>
        <dbReference type="ChEBI" id="CHEBI:43474"/>
        <dbReference type="ChEBI" id="CHEBI:456216"/>
        <dbReference type="EC" id="3.6.4.13"/>
    </reaction>
</comment>
<accession>A0A835T259</accession>
<proteinExistence type="inferred from homology"/>
<dbReference type="InterPro" id="IPR027417">
    <property type="entry name" value="P-loop_NTPase"/>
</dbReference>
<dbReference type="Proteomes" id="UP000650467">
    <property type="component" value="Unassembled WGS sequence"/>
</dbReference>
<keyword evidence="4 8" id="KW-0067">ATP-binding</keyword>
<dbReference type="GO" id="GO:0003723">
    <property type="term" value="F:RNA binding"/>
    <property type="evidence" value="ECO:0007669"/>
    <property type="project" value="UniProtKB-UniRule"/>
</dbReference>
<sequence length="863" mass="88309">MAKPGPKKFSELSCLSEPTIDVLSSLGFQTTTPVQEATIPLFCGHKDVAVDAQTGSGKTLAFVLPVVERLRRLEDPLKLHQVGAIIISPTRELAKQIYGVAEPFIASVPGLTSTLLVGGTDPAQDVAAFKARGGHVLVGTPGRIEDVLKRCAAVDLRRMEVLVLDEADRLLDMGFKAQLDAVMARLPKQRRTGLFSATQTEAVQELARAGLRNPVRINVAVAMAAQAAAKAAAGAGAAATKTAAAKAVAAEKEKEKEEGQGKAGKKGKEQRAAAAAAAGAEVEAAEAAEAAAEAEAAAGGSQKTPNSLSIQYVLCEADEKIPQLVRFLRLHGPSRKVIVYAMTCAGVDHLAAVLPRLPQLATSGVRLRALHGRMKQAAREATLEAFRSLPAGVLLCTDLAARGLDIPDVHWIVQLDPPQDPAAFVHRVGRTARMGRSGQALVYLTAAEEPYVEFLRLRKVPLTEGSPLPPTEGQAAAAGSADAGADDTAPSTSGRDAAPSVAGAGKKKAGKAGAAAAAPAGAGGGGGGGGGPGGAVLSAAVSTATADVLAALRSAAERDRDVMEKATKAFVTYVRGYKEHHCKFIFRLQDLHIGRLASGLGLLRLPKMPDLKRPLGASEFRPSPVDPSSVPYKDKAREKQRQKGLQQKQQEASRNGPAPSAEDRAAAKRKAVAAVAAEAAEARLPAAKRRQLQMKDEAAMLNKEYSLLKKLKKGKISQHQYNVATGLSDDSDVEEEPAKPAAAAAAAAGAGAAGAAAAGRAAAGGSDSDASDGSDSSGSDDEGGGDAAGQGQGAGKGAAAAAGGKPGAGGAGGRGGKAGKGGPGGKGGRGTLGVKQHRGALQSYIDKKARKKKRQNAKKAQRQ</sequence>
<keyword evidence="2 8" id="KW-0378">Hydrolase</keyword>
<dbReference type="Pfam" id="PF13959">
    <property type="entry name" value="CTE_SPB4"/>
    <property type="match status" value="1"/>
</dbReference>
<feature type="region of interest" description="Disordered" evidence="9">
    <location>
        <begin position="727"/>
        <end position="863"/>
    </location>
</feature>
<feature type="domain" description="Helicase C-terminal" evidence="11">
    <location>
        <begin position="320"/>
        <end position="476"/>
    </location>
</feature>